<protein>
    <submittedName>
        <fullName evidence="2">Uncharacterized protein</fullName>
    </submittedName>
</protein>
<feature type="region of interest" description="Disordered" evidence="1">
    <location>
        <begin position="42"/>
        <end position="77"/>
    </location>
</feature>
<accession>A0A0E0QJM3</accession>
<sequence>MTSSDIYKVQDVNNCSFVFTTTQSVHVIAIVHATLAMIAGGRIEESQGTKHKGTQVPGGGPSIRDAIDDGESKKMKK</sequence>
<dbReference type="EnsemblPlants" id="ORUFI08G18200.1">
    <property type="protein sequence ID" value="ORUFI08G18200.1"/>
    <property type="gene ID" value="ORUFI08G18200"/>
</dbReference>
<evidence type="ECO:0000256" key="1">
    <source>
        <dbReference type="SAM" id="MobiDB-lite"/>
    </source>
</evidence>
<name>A0A0E0QJM3_ORYRU</name>
<evidence type="ECO:0000313" key="2">
    <source>
        <dbReference type="EnsemblPlants" id="ORUFI08G18200.1"/>
    </source>
</evidence>
<organism evidence="2 3">
    <name type="scientific">Oryza rufipogon</name>
    <name type="common">Brownbeard rice</name>
    <name type="synonym">Asian wild rice</name>
    <dbReference type="NCBI Taxonomy" id="4529"/>
    <lineage>
        <taxon>Eukaryota</taxon>
        <taxon>Viridiplantae</taxon>
        <taxon>Streptophyta</taxon>
        <taxon>Embryophyta</taxon>
        <taxon>Tracheophyta</taxon>
        <taxon>Spermatophyta</taxon>
        <taxon>Magnoliopsida</taxon>
        <taxon>Liliopsida</taxon>
        <taxon>Poales</taxon>
        <taxon>Poaceae</taxon>
        <taxon>BOP clade</taxon>
        <taxon>Oryzoideae</taxon>
        <taxon>Oryzeae</taxon>
        <taxon>Oryzinae</taxon>
        <taxon>Oryza</taxon>
    </lineage>
</organism>
<proteinExistence type="predicted"/>
<reference evidence="3" key="1">
    <citation type="submission" date="2013-06" db="EMBL/GenBank/DDBJ databases">
        <authorList>
            <person name="Zhao Q."/>
        </authorList>
    </citation>
    <scope>NUCLEOTIDE SEQUENCE</scope>
    <source>
        <strain evidence="3">cv. W1943</strain>
    </source>
</reference>
<dbReference type="Proteomes" id="UP000008022">
    <property type="component" value="Unassembled WGS sequence"/>
</dbReference>
<dbReference type="AlphaFoldDB" id="A0A0E0QJM3"/>
<feature type="compositionally biased region" description="Basic and acidic residues" evidence="1">
    <location>
        <begin position="65"/>
        <end position="77"/>
    </location>
</feature>
<dbReference type="Gramene" id="ORUFI08G18200.1">
    <property type="protein sequence ID" value="ORUFI08G18200.1"/>
    <property type="gene ID" value="ORUFI08G18200"/>
</dbReference>
<keyword evidence="3" id="KW-1185">Reference proteome</keyword>
<reference evidence="2" key="2">
    <citation type="submission" date="2015-06" db="UniProtKB">
        <authorList>
            <consortium name="EnsemblPlants"/>
        </authorList>
    </citation>
    <scope>IDENTIFICATION</scope>
</reference>
<dbReference type="HOGENOM" id="CLU_2642436_0_0_1"/>
<evidence type="ECO:0000313" key="3">
    <source>
        <dbReference type="Proteomes" id="UP000008022"/>
    </source>
</evidence>